<protein>
    <submittedName>
        <fullName evidence="4">ARAD1D42614p</fullName>
    </submittedName>
</protein>
<comment type="similarity">
    <text evidence="1">Belongs to the short-chain dehydrogenases/reductases (SDR) family.</text>
</comment>
<dbReference type="GO" id="GO:0016616">
    <property type="term" value="F:oxidoreductase activity, acting on the CH-OH group of donors, NAD or NADP as acceptor"/>
    <property type="evidence" value="ECO:0007669"/>
    <property type="project" value="UniProtKB-ARBA"/>
</dbReference>
<dbReference type="InterPro" id="IPR036291">
    <property type="entry name" value="NAD(P)-bd_dom_sf"/>
</dbReference>
<evidence type="ECO:0000256" key="2">
    <source>
        <dbReference type="ARBA" id="ARBA00022857"/>
    </source>
</evidence>
<dbReference type="Gene3D" id="3.40.50.720">
    <property type="entry name" value="NAD(P)-binding Rossmann-like Domain"/>
    <property type="match status" value="1"/>
</dbReference>
<evidence type="ECO:0000256" key="1">
    <source>
        <dbReference type="ARBA" id="ARBA00006484"/>
    </source>
</evidence>
<reference evidence="4" key="2">
    <citation type="submission" date="2014-06" db="EMBL/GenBank/DDBJ databases">
        <title>The complete genome of Blastobotrys (Arxula) adeninivorans LS3 - a yeast of biotechnological interest.</title>
        <authorList>
            <person name="Kunze G."/>
            <person name="Gaillardin C."/>
            <person name="Czernicka M."/>
            <person name="Durrens P."/>
            <person name="Martin T."/>
            <person name="Boer E."/>
            <person name="Gabaldon T."/>
            <person name="Cruz J."/>
            <person name="Talla E."/>
            <person name="Marck C."/>
            <person name="Goffeau A."/>
            <person name="Barbe V."/>
            <person name="Baret P."/>
            <person name="Baronian K."/>
            <person name="Beier S."/>
            <person name="Bleykasten C."/>
            <person name="Bode R."/>
            <person name="Casaregola S."/>
            <person name="Despons L."/>
            <person name="Fairhead C."/>
            <person name="Giersberg M."/>
            <person name="Gierski P."/>
            <person name="Hahnel U."/>
            <person name="Hartmann A."/>
            <person name="Jankowska D."/>
            <person name="Jubin C."/>
            <person name="Jung P."/>
            <person name="Lafontaine I."/>
            <person name="Leh-Louis V."/>
            <person name="Lemaire M."/>
            <person name="Marcet-Houben M."/>
            <person name="Mascher M."/>
            <person name="Morel G."/>
            <person name="Richard G.-F."/>
            <person name="Riechen J."/>
            <person name="Sacerdot C."/>
            <person name="Sarkar A."/>
            <person name="Savel G."/>
            <person name="Schacherer J."/>
            <person name="Sherman D."/>
            <person name="Straub M.-L."/>
            <person name="Stein N."/>
            <person name="Thierry A."/>
            <person name="Trautwein-Schult A."/>
            <person name="Westhof E."/>
            <person name="Worch S."/>
            <person name="Dujon B."/>
            <person name="Souciet J.-L."/>
            <person name="Wincker P."/>
            <person name="Scholz U."/>
            <person name="Neuveglise N."/>
        </authorList>
    </citation>
    <scope>NUCLEOTIDE SEQUENCE</scope>
    <source>
        <strain evidence="4">LS3</strain>
    </source>
</reference>
<dbReference type="PANTHER" id="PTHR43008">
    <property type="entry name" value="BENZIL REDUCTASE"/>
    <property type="match status" value="1"/>
</dbReference>
<dbReference type="SUPFAM" id="SSF51735">
    <property type="entry name" value="NAD(P)-binding Rossmann-fold domains"/>
    <property type="match status" value="1"/>
</dbReference>
<dbReference type="GO" id="GO:0050664">
    <property type="term" value="F:oxidoreductase activity, acting on NAD(P)H, oxygen as acceptor"/>
    <property type="evidence" value="ECO:0007669"/>
    <property type="project" value="TreeGrafter"/>
</dbReference>
<dbReference type="InterPro" id="IPR002347">
    <property type="entry name" value="SDR_fam"/>
</dbReference>
<dbReference type="InterPro" id="IPR020904">
    <property type="entry name" value="Sc_DH/Rdtase_CS"/>
</dbReference>
<proteinExistence type="inferred from homology"/>
<dbReference type="PhylomeDB" id="A0A060TI12"/>
<accession>A0A060TI12</accession>
<gene>
    <name evidence="4" type="ORF">GNLVRS02_ARAD1D42614g</name>
</gene>
<sequence>MLFKPQEKSITEQLSLKGRVALVTGGSRGIGFAAAKGLAEAGASVAITYITAGPEKIVEVEKAVKAAGSETFKAYKADVKSKESIDAVVDQVVKDFGRLDIVVPNAGVAIHLAAEEFSQKDYEEQMRTNLDGAFYTAQAAGRVFKAQKEQGNLDQGRIVFTASVSSYIVNYPQKQAPYNASKAGLVQMAKCLAVEWIDYARVNCISPGYTATDMIDAKPKEWRDTWDSLIPAKRDCELYEIKGAYVFLASDASSYITGHEMVIAGGFTLT</sequence>
<dbReference type="PROSITE" id="PS00061">
    <property type="entry name" value="ADH_SHORT"/>
    <property type="match status" value="1"/>
</dbReference>
<dbReference type="FunFam" id="3.40.50.720:FF:000084">
    <property type="entry name" value="Short-chain dehydrogenase reductase"/>
    <property type="match status" value="1"/>
</dbReference>
<name>A0A060TI12_BLAAD</name>
<evidence type="ECO:0000256" key="3">
    <source>
        <dbReference type="ARBA" id="ARBA00023002"/>
    </source>
</evidence>
<dbReference type="PANTHER" id="PTHR43008:SF12">
    <property type="entry name" value="OXIDOREDUCTASE, SHORT CHAIN DEHYDROGENASE_REDUCTASE FAMILY (AFU_ORTHOLOGUE AFUA_6G13830)"/>
    <property type="match status" value="1"/>
</dbReference>
<keyword evidence="3" id="KW-0560">Oxidoreductase</keyword>
<evidence type="ECO:0000313" key="4">
    <source>
        <dbReference type="EMBL" id="CDP38786.1"/>
    </source>
</evidence>
<dbReference type="PRINTS" id="PR00081">
    <property type="entry name" value="GDHRDH"/>
</dbReference>
<keyword evidence="2" id="KW-0521">NADP</keyword>
<dbReference type="Pfam" id="PF13561">
    <property type="entry name" value="adh_short_C2"/>
    <property type="match status" value="1"/>
</dbReference>
<dbReference type="EMBL" id="HG937694">
    <property type="protein sequence ID" value="CDP38786.1"/>
    <property type="molecule type" value="Genomic_DNA"/>
</dbReference>
<dbReference type="AlphaFoldDB" id="A0A060TI12"/>
<organism evidence="4">
    <name type="scientific">Blastobotrys adeninivorans</name>
    <name type="common">Yeast</name>
    <name type="synonym">Arxula adeninivorans</name>
    <dbReference type="NCBI Taxonomy" id="409370"/>
    <lineage>
        <taxon>Eukaryota</taxon>
        <taxon>Fungi</taxon>
        <taxon>Dikarya</taxon>
        <taxon>Ascomycota</taxon>
        <taxon>Saccharomycotina</taxon>
        <taxon>Dipodascomycetes</taxon>
        <taxon>Dipodascales</taxon>
        <taxon>Trichomonascaceae</taxon>
        <taxon>Blastobotrys</taxon>
    </lineage>
</organism>
<dbReference type="PRINTS" id="PR00080">
    <property type="entry name" value="SDRFAMILY"/>
</dbReference>
<reference evidence="4" key="1">
    <citation type="submission" date="2014-02" db="EMBL/GenBank/DDBJ databases">
        <authorList>
            <person name="Genoscope - CEA"/>
        </authorList>
    </citation>
    <scope>NUCLEOTIDE SEQUENCE</scope>
    <source>
        <strain evidence="4">LS3</strain>
    </source>
</reference>